<dbReference type="InterPro" id="IPR039657">
    <property type="entry name" value="Dimethylallyltransferase"/>
</dbReference>
<keyword evidence="6 10" id="KW-0547">Nucleotide-binding</keyword>
<dbReference type="GO" id="GO:0005524">
    <property type="term" value="F:ATP binding"/>
    <property type="evidence" value="ECO:0007669"/>
    <property type="project" value="UniProtKB-UniRule"/>
</dbReference>
<feature type="binding site" evidence="10">
    <location>
        <begin position="10"/>
        <end position="17"/>
    </location>
    <ligand>
        <name>ATP</name>
        <dbReference type="ChEBI" id="CHEBI:30616"/>
    </ligand>
</feature>
<dbReference type="Gene3D" id="1.10.20.140">
    <property type="match status" value="1"/>
</dbReference>
<comment type="cofactor">
    <cofactor evidence="1 10">
        <name>Mg(2+)</name>
        <dbReference type="ChEBI" id="CHEBI:18420"/>
    </cofactor>
</comment>
<dbReference type="InterPro" id="IPR027417">
    <property type="entry name" value="P-loop_NTPase"/>
</dbReference>
<dbReference type="EMBL" id="FNIL01000001">
    <property type="protein sequence ID" value="SDN30502.1"/>
    <property type="molecule type" value="Genomic_DNA"/>
</dbReference>
<keyword evidence="4 10" id="KW-0808">Transferase</keyword>
<dbReference type="Pfam" id="PF01715">
    <property type="entry name" value="IPPT"/>
    <property type="match status" value="1"/>
</dbReference>
<dbReference type="NCBIfam" id="TIGR00174">
    <property type="entry name" value="miaA"/>
    <property type="match status" value="1"/>
</dbReference>
<evidence type="ECO:0000256" key="4">
    <source>
        <dbReference type="ARBA" id="ARBA00022679"/>
    </source>
</evidence>
<evidence type="ECO:0000256" key="5">
    <source>
        <dbReference type="ARBA" id="ARBA00022694"/>
    </source>
</evidence>
<dbReference type="STRING" id="745820.SAMN04488053_101413"/>
<dbReference type="SUPFAM" id="SSF52540">
    <property type="entry name" value="P-loop containing nucleoside triphosphate hydrolases"/>
    <property type="match status" value="2"/>
</dbReference>
<keyword evidence="5 10" id="KW-0819">tRNA processing</keyword>
<keyword evidence="8 10" id="KW-0460">Magnesium</keyword>
<evidence type="ECO:0000256" key="6">
    <source>
        <dbReference type="ARBA" id="ARBA00022741"/>
    </source>
</evidence>
<feature type="site" description="Interaction with substrate tRNA" evidence="10">
    <location>
        <position position="101"/>
    </location>
</feature>
<sequence>MKQPLIVIAGPTAVGKTETGIKLAKKFNGEIISGDSMQVYRKMDIGTAKATKDEQNLVPHHLIDILSPEENFSAADFKEKAEKAINKISSKNKLPIIVGGTGLYIQSLLYNYSFSESKENMVYRKELEEILERNGKNYLYALLQEKDPESAEKIHFNNSRRIIRSLEIIHQTGAPVKAMEEQKLESKYDVLIIGLTMNRELLYQRINERVDLMLENGLLEEVENLIKDGAENYSSMKAIGYKELIPYIKGRISLEEAADNLKQNSRRFAKRQLTWFRNKMPVQWFDVTENREGKIKDIERYIAESLQKR</sequence>
<evidence type="ECO:0000256" key="12">
    <source>
        <dbReference type="RuleBase" id="RU003784"/>
    </source>
</evidence>
<feature type="region of interest" description="Interaction with substrate tRNA" evidence="10">
    <location>
        <begin position="35"/>
        <end position="38"/>
    </location>
</feature>
<evidence type="ECO:0000256" key="1">
    <source>
        <dbReference type="ARBA" id="ARBA00001946"/>
    </source>
</evidence>
<name>A0A1H0AA00_9BACI</name>
<dbReference type="InterPro" id="IPR018022">
    <property type="entry name" value="IPT"/>
</dbReference>
<dbReference type="OrthoDB" id="9776390at2"/>
<feature type="site" description="Interaction with substrate tRNA" evidence="10">
    <location>
        <position position="124"/>
    </location>
</feature>
<comment type="subunit">
    <text evidence="10">Monomer.</text>
</comment>
<evidence type="ECO:0000256" key="8">
    <source>
        <dbReference type="ARBA" id="ARBA00022842"/>
    </source>
</evidence>
<evidence type="ECO:0000313" key="14">
    <source>
        <dbReference type="EMBL" id="SDN30502.1"/>
    </source>
</evidence>
<comment type="similarity">
    <text evidence="3 10 13">Belongs to the IPP transferase family.</text>
</comment>
<evidence type="ECO:0000256" key="9">
    <source>
        <dbReference type="ARBA" id="ARBA00049563"/>
    </source>
</evidence>
<evidence type="ECO:0000256" key="10">
    <source>
        <dbReference type="HAMAP-Rule" id="MF_00185"/>
    </source>
</evidence>
<gene>
    <name evidence="10" type="primary">miaA</name>
    <name evidence="14" type="ORF">SAMN04488053_101413</name>
</gene>
<dbReference type="PANTHER" id="PTHR11088">
    <property type="entry name" value="TRNA DIMETHYLALLYLTRANSFERASE"/>
    <property type="match status" value="1"/>
</dbReference>
<reference evidence="15" key="1">
    <citation type="submission" date="2016-10" db="EMBL/GenBank/DDBJ databases">
        <authorList>
            <person name="Varghese N."/>
            <person name="Submissions S."/>
        </authorList>
    </citation>
    <scope>NUCLEOTIDE SEQUENCE [LARGE SCALE GENOMIC DNA]</scope>
    <source>
        <strain evidence="15">CGMCC 1.10369</strain>
    </source>
</reference>
<dbReference type="GO" id="GO:0052381">
    <property type="term" value="F:tRNA dimethylallyltransferase activity"/>
    <property type="evidence" value="ECO:0007669"/>
    <property type="project" value="UniProtKB-UniRule"/>
</dbReference>
<keyword evidence="7 10" id="KW-0067">ATP-binding</keyword>
<evidence type="ECO:0000256" key="2">
    <source>
        <dbReference type="ARBA" id="ARBA00003213"/>
    </source>
</evidence>
<evidence type="ECO:0000256" key="7">
    <source>
        <dbReference type="ARBA" id="ARBA00022840"/>
    </source>
</evidence>
<proteinExistence type="inferred from homology"/>
<dbReference type="GO" id="GO:0006400">
    <property type="term" value="P:tRNA modification"/>
    <property type="evidence" value="ECO:0007669"/>
    <property type="project" value="TreeGrafter"/>
</dbReference>
<evidence type="ECO:0000256" key="13">
    <source>
        <dbReference type="RuleBase" id="RU003785"/>
    </source>
</evidence>
<dbReference type="PANTHER" id="PTHR11088:SF60">
    <property type="entry name" value="TRNA DIMETHYLALLYLTRANSFERASE"/>
    <property type="match status" value="1"/>
</dbReference>
<protein>
    <recommendedName>
        <fullName evidence="10">tRNA dimethylallyltransferase</fullName>
        <ecNumber evidence="10">2.5.1.75</ecNumber>
    </recommendedName>
    <alternativeName>
        <fullName evidence="10">Dimethylallyl diphosphate:tRNA dimethylallyltransferase</fullName>
        <shortName evidence="10">DMAPP:tRNA dimethylallyltransferase</shortName>
        <shortName evidence="10">DMATase</shortName>
    </alternativeName>
    <alternativeName>
        <fullName evidence="10">Isopentenyl-diphosphate:tRNA isopentenyltransferase</fullName>
        <shortName evidence="10">IPP transferase</shortName>
        <shortName evidence="10">IPPT</shortName>
        <shortName evidence="10">IPTase</shortName>
    </alternativeName>
</protein>
<dbReference type="Gene3D" id="3.40.50.300">
    <property type="entry name" value="P-loop containing nucleotide triphosphate hydrolases"/>
    <property type="match status" value="1"/>
</dbReference>
<keyword evidence="15" id="KW-1185">Reference proteome</keyword>
<dbReference type="EC" id="2.5.1.75" evidence="10"/>
<comment type="function">
    <text evidence="2 10 12">Catalyzes the transfer of a dimethylallyl group onto the adenine at position 37 in tRNAs that read codons beginning with uridine, leading to the formation of N6-(dimethylallyl)adenosine (i(6)A).</text>
</comment>
<dbReference type="Proteomes" id="UP000198778">
    <property type="component" value="Unassembled WGS sequence"/>
</dbReference>
<evidence type="ECO:0000256" key="3">
    <source>
        <dbReference type="ARBA" id="ARBA00005842"/>
    </source>
</evidence>
<feature type="binding site" evidence="10">
    <location>
        <begin position="12"/>
        <end position="17"/>
    </location>
    <ligand>
        <name>substrate</name>
    </ligand>
</feature>
<accession>A0A1H0AA00</accession>
<evidence type="ECO:0000256" key="11">
    <source>
        <dbReference type="RuleBase" id="RU003783"/>
    </source>
</evidence>
<dbReference type="HAMAP" id="MF_00185">
    <property type="entry name" value="IPP_trans"/>
    <property type="match status" value="1"/>
</dbReference>
<comment type="catalytic activity">
    <reaction evidence="9 10 11">
        <text>adenosine(37) in tRNA + dimethylallyl diphosphate = N(6)-dimethylallyladenosine(37) in tRNA + diphosphate</text>
        <dbReference type="Rhea" id="RHEA:26482"/>
        <dbReference type="Rhea" id="RHEA-COMP:10162"/>
        <dbReference type="Rhea" id="RHEA-COMP:10375"/>
        <dbReference type="ChEBI" id="CHEBI:33019"/>
        <dbReference type="ChEBI" id="CHEBI:57623"/>
        <dbReference type="ChEBI" id="CHEBI:74411"/>
        <dbReference type="ChEBI" id="CHEBI:74415"/>
        <dbReference type="EC" id="2.5.1.75"/>
    </reaction>
</comment>
<comment type="caution">
    <text evidence="10">Lacks conserved residue(s) required for the propagation of feature annotation.</text>
</comment>
<organism evidence="14 15">
    <name type="scientific">Alkalicoccus daliensis</name>
    <dbReference type="NCBI Taxonomy" id="745820"/>
    <lineage>
        <taxon>Bacteria</taxon>
        <taxon>Bacillati</taxon>
        <taxon>Bacillota</taxon>
        <taxon>Bacilli</taxon>
        <taxon>Bacillales</taxon>
        <taxon>Bacillaceae</taxon>
        <taxon>Alkalicoccus</taxon>
    </lineage>
</organism>
<evidence type="ECO:0000313" key="15">
    <source>
        <dbReference type="Proteomes" id="UP000198778"/>
    </source>
</evidence>
<dbReference type="AlphaFoldDB" id="A0A1H0AA00"/>